<gene>
    <name evidence="2" type="ordered locus">Mevan_0007</name>
</gene>
<organism evidence="2 3">
    <name type="scientific">Methanococcus vannielii (strain ATCC 35089 / DSM 1224 / JCM 13029 / OCM 148 / SB)</name>
    <dbReference type="NCBI Taxonomy" id="406327"/>
    <lineage>
        <taxon>Archaea</taxon>
        <taxon>Methanobacteriati</taxon>
        <taxon>Methanobacteriota</taxon>
        <taxon>Methanomada group</taxon>
        <taxon>Methanococci</taxon>
        <taxon>Methanococcales</taxon>
        <taxon>Methanococcaceae</taxon>
        <taxon>Methanococcus</taxon>
    </lineage>
</organism>
<evidence type="ECO:0000313" key="3">
    <source>
        <dbReference type="Proteomes" id="UP000001107"/>
    </source>
</evidence>
<dbReference type="PANTHER" id="PTHR35610:SF8">
    <property type="entry name" value="3-ISOPROPYLMALATE DEHYDRATASE"/>
    <property type="match status" value="1"/>
</dbReference>
<proteinExistence type="predicted"/>
<dbReference type="SUPFAM" id="SSF159659">
    <property type="entry name" value="Cgl1923-like"/>
    <property type="match status" value="1"/>
</dbReference>
<accession>A6UN50</accession>
<dbReference type="InterPro" id="IPR019151">
    <property type="entry name" value="Proteasome_assmbl_chaperone_2"/>
</dbReference>
<dbReference type="EMBL" id="CP000742">
    <property type="protein sequence ID" value="ABR53922.1"/>
    <property type="molecule type" value="Genomic_DNA"/>
</dbReference>
<dbReference type="AlphaFoldDB" id="A6UN50"/>
<name>A6UN50_METVS</name>
<protein>
    <recommendedName>
        <fullName evidence="4">3-isopropylmalate dehydratase</fullName>
    </recommendedName>
</protein>
<dbReference type="Gene3D" id="3.40.50.10900">
    <property type="entry name" value="PAC-like subunit"/>
    <property type="match status" value="1"/>
</dbReference>
<evidence type="ECO:0000313" key="2">
    <source>
        <dbReference type="EMBL" id="ABR53922.1"/>
    </source>
</evidence>
<dbReference type="PANTHER" id="PTHR35610">
    <property type="entry name" value="3-ISOPROPYLMALATE DEHYDRATASE-RELATED"/>
    <property type="match status" value="1"/>
</dbReference>
<feature type="coiled-coil region" evidence="1">
    <location>
        <begin position="200"/>
        <end position="227"/>
    </location>
</feature>
<dbReference type="STRING" id="406327.Mevan_0007"/>
<dbReference type="KEGG" id="mvn:Mevan_0007"/>
<evidence type="ECO:0000256" key="1">
    <source>
        <dbReference type="SAM" id="Coils"/>
    </source>
</evidence>
<dbReference type="eggNOG" id="arCOG00347">
    <property type="taxonomic scope" value="Archaea"/>
</dbReference>
<dbReference type="HOGENOM" id="CLU_075000_0_0_2"/>
<dbReference type="InterPro" id="IPR038389">
    <property type="entry name" value="PSMG2_sf"/>
</dbReference>
<reference evidence="2" key="1">
    <citation type="submission" date="2007-06" db="EMBL/GenBank/DDBJ databases">
        <title>Complete sequence of Methanococcus vannielii SB.</title>
        <authorList>
            <consortium name="US DOE Joint Genome Institute"/>
            <person name="Copeland A."/>
            <person name="Lucas S."/>
            <person name="Lapidus A."/>
            <person name="Barry K."/>
            <person name="Glavina del Rio T."/>
            <person name="Dalin E."/>
            <person name="Tice H."/>
            <person name="Pitluck S."/>
            <person name="Chain P."/>
            <person name="Malfatti S."/>
            <person name="Shin M."/>
            <person name="Vergez L."/>
            <person name="Schmutz J."/>
            <person name="Larimer F."/>
            <person name="Land M."/>
            <person name="Hauser L."/>
            <person name="Kyrpides N."/>
            <person name="Anderson I."/>
            <person name="Sieprawska-Lupa M."/>
            <person name="Whitman W.B."/>
            <person name="Richardson P."/>
        </authorList>
    </citation>
    <scope>NUCLEOTIDE SEQUENCE [LARGE SCALE GENOMIC DNA]</scope>
    <source>
        <strain evidence="2">SB</strain>
    </source>
</reference>
<dbReference type="NCBIfam" id="TIGR00161">
    <property type="entry name" value="proteasome assembly chaperone family protein"/>
    <property type="match status" value="1"/>
</dbReference>
<keyword evidence="3" id="KW-1185">Reference proteome</keyword>
<evidence type="ECO:0008006" key="4">
    <source>
        <dbReference type="Google" id="ProtNLM"/>
    </source>
</evidence>
<dbReference type="InterPro" id="IPR004425">
    <property type="entry name" value="MJ0106-like"/>
</dbReference>
<sequence>MMEFVSKKEINFKEPLVVVGFPGIGLVGSIASYHLLKNLKLEYLGHFEDPKIPGIMIVEEGIAYPPVRVYGRDDLLVFFSDVMIPPELVHEMSKNTVDFLENLNPKMVITLEGFASMNPENVYWVSSSKDVLKPLLSETVGALELGMLGGISGILMKKCNDKNINSACLITETIGLRPDPRGASKIIEILNNYYSINADIGELIKEAENIEEKMKNLAKEHAKMMSKPKTENPMYM</sequence>
<keyword evidence="1" id="KW-0175">Coiled coil</keyword>
<dbReference type="Pfam" id="PF09754">
    <property type="entry name" value="PAC2"/>
    <property type="match status" value="1"/>
</dbReference>
<dbReference type="Proteomes" id="UP000001107">
    <property type="component" value="Chromosome"/>
</dbReference>